<name>A0AA47MIC1_MERPO</name>
<sequence>MKATSGLTFEGVKLSVGKNDDRAVKTAGQTLLSRLRDSLNDRFQDVSEGVLRATMLASFKNWTDRESVETDFGDREIEALCQHFGPVLTSAGVCVEKIPDQWTILKSRIYAQTQTVQTTSWSKVNQRDREQCPDVLDLIDLVLAVPASTADCERGFSTMKQVKTDWRSNLTSSSLSDLMTIQLCSPDVNDFDPSTAIHLWHSDTVRSRRPDYVPEDQEDQDGLPPELLPDGKTGKRRIIIASENPVPGDGASESIIRAVGDLLAKMEKPSGENSSYPGEESLEHWLEHARLMVEESKCSSKEKQRRITSMRTLQSQVVADSKEPRSLTKVPTPETDGEDEVATLRKQVKNLQKQMAGQKSKVSESPATVHRVESSRPAHSDNRKQPSKDSDGNFCYRCGENVHFSAKCHNAENQAKVIQKLIHSLKKAKQGESPVSRPTVCSAKKSVITTLRRDIPHGLIGPSSIVPVKINGQHCDALLDSGSQVTIIFETWYKRHLYDVPIKPVSGLAIWGLSDTSYPYLGYVVVEMEFPAKVTGSKETLSVLALICPSPQSSEKTSVILGTNANLFQRLSRLCKETTGVDLAQTLGIKAKNSIVHTVQPTIEGAEEEVGYVKWMGPGSLTLPPGGECCAICEVELTKPLDQDLLMVEASPTVPLPSGVLLQPMVVPTTAVDEDHLTDLIQKESLKDTVIPVGTVLGQLCYAD</sequence>
<dbReference type="GO" id="GO:0008270">
    <property type="term" value="F:zinc ion binding"/>
    <property type="evidence" value="ECO:0007669"/>
    <property type="project" value="UniProtKB-KW"/>
</dbReference>
<feature type="region of interest" description="Disordered" evidence="2">
    <location>
        <begin position="209"/>
        <end position="233"/>
    </location>
</feature>
<keyword evidence="5" id="KW-1185">Reference proteome</keyword>
<dbReference type="GO" id="GO:0046983">
    <property type="term" value="F:protein dimerization activity"/>
    <property type="evidence" value="ECO:0007669"/>
    <property type="project" value="InterPro"/>
</dbReference>
<dbReference type="SUPFAM" id="SSF53098">
    <property type="entry name" value="Ribonuclease H-like"/>
    <property type="match status" value="1"/>
</dbReference>
<dbReference type="Pfam" id="PF14893">
    <property type="entry name" value="PNMA"/>
    <property type="match status" value="1"/>
</dbReference>
<dbReference type="EMBL" id="JAOPHQ010004039">
    <property type="protein sequence ID" value="KAK0140650.1"/>
    <property type="molecule type" value="Genomic_DNA"/>
</dbReference>
<dbReference type="Gene3D" id="2.40.70.10">
    <property type="entry name" value="Acid Proteases"/>
    <property type="match status" value="1"/>
</dbReference>
<feature type="region of interest" description="Disordered" evidence="2">
    <location>
        <begin position="295"/>
        <end position="391"/>
    </location>
</feature>
<dbReference type="CDD" id="cd00303">
    <property type="entry name" value="retropepsin_like"/>
    <property type="match status" value="1"/>
</dbReference>
<evidence type="ECO:0000256" key="1">
    <source>
        <dbReference type="PROSITE-ProRule" id="PRU00047"/>
    </source>
</evidence>
<evidence type="ECO:0000256" key="2">
    <source>
        <dbReference type="SAM" id="MobiDB-lite"/>
    </source>
</evidence>
<comment type="caution">
    <text evidence="4">The sequence shown here is derived from an EMBL/GenBank/DDBJ whole genome shotgun (WGS) entry which is preliminary data.</text>
</comment>
<dbReference type="InterPro" id="IPR021109">
    <property type="entry name" value="Peptidase_aspartic_dom_sf"/>
</dbReference>
<gene>
    <name evidence="4" type="primary">ZNF862_21</name>
    <name evidence="4" type="ORF">N1851_022361</name>
</gene>
<dbReference type="AlphaFoldDB" id="A0AA47MIC1"/>
<dbReference type="InterPro" id="IPR001969">
    <property type="entry name" value="Aspartic_peptidase_AS"/>
</dbReference>
<accession>A0AA47MIC1</accession>
<evidence type="ECO:0000259" key="3">
    <source>
        <dbReference type="PROSITE" id="PS50158"/>
    </source>
</evidence>
<dbReference type="SUPFAM" id="SSF50630">
    <property type="entry name" value="Acid proteases"/>
    <property type="match status" value="1"/>
</dbReference>
<dbReference type="Pfam" id="PF05699">
    <property type="entry name" value="Dimer_Tnp_hAT"/>
    <property type="match status" value="1"/>
</dbReference>
<feature type="compositionally biased region" description="Polar residues" evidence="2">
    <location>
        <begin position="309"/>
        <end position="318"/>
    </location>
</feature>
<dbReference type="InterPro" id="IPR001878">
    <property type="entry name" value="Znf_CCHC"/>
</dbReference>
<keyword evidence="1" id="KW-0862">Zinc</keyword>
<dbReference type="InterPro" id="IPR048270">
    <property type="entry name" value="PNMA_C"/>
</dbReference>
<evidence type="ECO:0000313" key="5">
    <source>
        <dbReference type="Proteomes" id="UP001174136"/>
    </source>
</evidence>
<keyword evidence="1" id="KW-0479">Metal-binding</keyword>
<reference evidence="4" key="1">
    <citation type="journal article" date="2023" name="Front. Mar. Sci.">
        <title>A new Merluccius polli reference genome to investigate the effects of global change in West African waters.</title>
        <authorList>
            <person name="Mateo J.L."/>
            <person name="Blanco-Fernandez C."/>
            <person name="Garcia-Vazquez E."/>
            <person name="Machado-Schiaffino G."/>
        </authorList>
    </citation>
    <scope>NUCLEOTIDE SEQUENCE</scope>
    <source>
        <strain evidence="4">C29</strain>
        <tissue evidence="4">Fin</tissue>
    </source>
</reference>
<feature type="domain" description="CCHC-type" evidence="3">
    <location>
        <begin position="395"/>
        <end position="408"/>
    </location>
</feature>
<dbReference type="InterPro" id="IPR012337">
    <property type="entry name" value="RNaseH-like_sf"/>
</dbReference>
<dbReference type="GO" id="GO:0003676">
    <property type="term" value="F:nucleic acid binding"/>
    <property type="evidence" value="ECO:0007669"/>
    <property type="project" value="InterPro"/>
</dbReference>
<dbReference type="InterPro" id="IPR008906">
    <property type="entry name" value="HATC_C_dom"/>
</dbReference>
<evidence type="ECO:0000313" key="4">
    <source>
        <dbReference type="EMBL" id="KAK0140650.1"/>
    </source>
</evidence>
<proteinExistence type="predicted"/>
<dbReference type="Proteomes" id="UP001174136">
    <property type="component" value="Unassembled WGS sequence"/>
</dbReference>
<dbReference type="PROSITE" id="PS50158">
    <property type="entry name" value="ZF_CCHC"/>
    <property type="match status" value="1"/>
</dbReference>
<dbReference type="PANTHER" id="PTHR46880">
    <property type="entry name" value="RAS-ASSOCIATING DOMAIN-CONTAINING PROTEIN"/>
    <property type="match status" value="1"/>
</dbReference>
<protein>
    <submittedName>
        <fullName evidence="4">Zinc finger protein 862</fullName>
    </submittedName>
</protein>
<dbReference type="GO" id="GO:0004190">
    <property type="term" value="F:aspartic-type endopeptidase activity"/>
    <property type="evidence" value="ECO:0007669"/>
    <property type="project" value="InterPro"/>
</dbReference>
<feature type="compositionally biased region" description="Basic and acidic residues" evidence="2">
    <location>
        <begin position="370"/>
        <end position="391"/>
    </location>
</feature>
<keyword evidence="1" id="KW-0863">Zinc-finger</keyword>
<organism evidence="4 5">
    <name type="scientific">Merluccius polli</name>
    <name type="common">Benguela hake</name>
    <name type="synonym">Merluccius cadenati</name>
    <dbReference type="NCBI Taxonomy" id="89951"/>
    <lineage>
        <taxon>Eukaryota</taxon>
        <taxon>Metazoa</taxon>
        <taxon>Chordata</taxon>
        <taxon>Craniata</taxon>
        <taxon>Vertebrata</taxon>
        <taxon>Euteleostomi</taxon>
        <taxon>Actinopterygii</taxon>
        <taxon>Neopterygii</taxon>
        <taxon>Teleostei</taxon>
        <taxon>Neoteleostei</taxon>
        <taxon>Acanthomorphata</taxon>
        <taxon>Zeiogadaria</taxon>
        <taxon>Gadariae</taxon>
        <taxon>Gadiformes</taxon>
        <taxon>Gadoidei</taxon>
        <taxon>Merlucciidae</taxon>
        <taxon>Merluccius</taxon>
    </lineage>
</organism>
<dbReference type="PROSITE" id="PS00141">
    <property type="entry name" value="ASP_PROTEASE"/>
    <property type="match status" value="1"/>
</dbReference>
<dbReference type="PANTHER" id="PTHR46880:SF9">
    <property type="entry name" value="ZINC FINGER PROTEIN 862"/>
    <property type="match status" value="1"/>
</dbReference>
<dbReference type="GO" id="GO:0006508">
    <property type="term" value="P:proteolysis"/>
    <property type="evidence" value="ECO:0007669"/>
    <property type="project" value="InterPro"/>
</dbReference>